<reference evidence="2" key="1">
    <citation type="submission" date="2022-11" db="UniProtKB">
        <authorList>
            <consortium name="WormBaseParasite"/>
        </authorList>
    </citation>
    <scope>IDENTIFICATION</scope>
</reference>
<name>A0AC34F7L2_9BILA</name>
<proteinExistence type="predicted"/>
<accession>A0AC34F7L2</accession>
<dbReference type="Proteomes" id="UP000887579">
    <property type="component" value="Unplaced"/>
</dbReference>
<evidence type="ECO:0000313" key="2">
    <source>
        <dbReference type="WBParaSite" id="ES5_v2.g12889.t1"/>
    </source>
</evidence>
<organism evidence="1 2">
    <name type="scientific">Panagrolaimus sp. ES5</name>
    <dbReference type="NCBI Taxonomy" id="591445"/>
    <lineage>
        <taxon>Eukaryota</taxon>
        <taxon>Metazoa</taxon>
        <taxon>Ecdysozoa</taxon>
        <taxon>Nematoda</taxon>
        <taxon>Chromadorea</taxon>
        <taxon>Rhabditida</taxon>
        <taxon>Tylenchina</taxon>
        <taxon>Panagrolaimomorpha</taxon>
        <taxon>Panagrolaimoidea</taxon>
        <taxon>Panagrolaimidae</taxon>
        <taxon>Panagrolaimus</taxon>
    </lineage>
</organism>
<sequence length="453" mass="50002">MNRISAAAQTNASNNSVAMSNEDILDRISAFVKSPDVEQQLRGVTLTRQWLSLPNKENFEKDFIARGFLPILVNGLESSNTKMQYECAVVLGFFCEGTHVDAVVKAGSITPLIDLIASSDNGVAEVSSLTLGHIIAQNTTYRDQCLKTGIVKAFAKRMNEKASVNLLRNITYAVAHILRDKDFSNPKEVATLLLPGLVKLVQHEDVEVLQETLTAIAYLTYGNLIGMVKKTGIAEKALSLLNHKDPEVQYAAIDVLGNISSGTDEDTQYILDLGALPLMEKFLNHPNKKLNKEAVWFLTNFLAGSEKQIQQVFDAGYIPLVIKHLKASDFATQQKAAKCILNVAVYGSGKHLSTIINKNVIPALSNFMKVVEDKESKVIELGLQAIEKIVLYSPDRKELIFDQLLMNGGIDVLQRLTKHESEPVRMTAKVILASLVATEHTISFHHLNIHDEV</sequence>
<protein>
    <submittedName>
        <fullName evidence="2">Importin subunit alpha</fullName>
    </submittedName>
</protein>
<evidence type="ECO:0000313" key="1">
    <source>
        <dbReference type="Proteomes" id="UP000887579"/>
    </source>
</evidence>
<dbReference type="WBParaSite" id="ES5_v2.g12889.t1">
    <property type="protein sequence ID" value="ES5_v2.g12889.t1"/>
    <property type="gene ID" value="ES5_v2.g12889"/>
</dbReference>